<keyword evidence="7 10" id="KW-0862">Zinc</keyword>
<dbReference type="SUPFAM" id="SSF101821">
    <property type="entry name" value="Aminopeptidase/glucanase lid domain"/>
    <property type="match status" value="1"/>
</dbReference>
<keyword evidence="8 10" id="KW-0482">Metalloprotease</keyword>
<dbReference type="Proteomes" id="UP000058636">
    <property type="component" value="Unassembled WGS sequence"/>
</dbReference>
<evidence type="ECO:0000256" key="8">
    <source>
        <dbReference type="ARBA" id="ARBA00023049"/>
    </source>
</evidence>
<reference evidence="13 14" key="1">
    <citation type="journal article" date="2015" name="MBio">
        <title>Genome-Resolved Metagenomic Analysis Reveals Roles for Candidate Phyla and Other Microbial Community Members in Biogeochemical Transformations in Oil Reservoirs.</title>
        <authorList>
            <person name="Hu P."/>
            <person name="Tom L."/>
            <person name="Singh A."/>
            <person name="Thomas B.C."/>
            <person name="Baker B.J."/>
            <person name="Piceno Y.M."/>
            <person name="Andersen G.L."/>
            <person name="Banfield J.F."/>
        </authorList>
    </citation>
    <scope>NUCLEOTIDE SEQUENCE [LARGE SCALE GENOMIC DNA]</scope>
    <source>
        <strain evidence="13">46_26</strain>
    </source>
</reference>
<name>A0A124FFP9_9THEM</name>
<comment type="cofactor">
    <cofactor evidence="1 10 12">
        <name>Zn(2+)</name>
        <dbReference type="ChEBI" id="CHEBI:29105"/>
    </cofactor>
</comment>
<dbReference type="GO" id="GO:0008237">
    <property type="term" value="F:metallopeptidase activity"/>
    <property type="evidence" value="ECO:0007669"/>
    <property type="project" value="UniProtKB-UniRule"/>
</dbReference>
<dbReference type="InterPro" id="IPR023358">
    <property type="entry name" value="Peptidase_M18_dom2"/>
</dbReference>
<accession>A0A124FFP9</accession>
<evidence type="ECO:0000256" key="4">
    <source>
        <dbReference type="ARBA" id="ARBA00022670"/>
    </source>
</evidence>
<sequence>MKMERKNVWHHRKKKEIEAFSKEYIEFMSKAKTERMTVKEIKRILDESGFVPLEDFAGDPMNMTVYAVNRGKAIAAFRVVDDLKRGLNLVVAHIDSPRLDFKPNPLIEDEQIALFKTHYYGGIKKYHWLSIPLEIHGVLFKNDGTEIEIHIGDKPEDPVFTIPDLLPHLDKEDAKISEKFKGENLMLIAGTIPLSGEEKEAVKTNVLKILNEMYGITEEDFVSGEIEVVPAFSPREVGIDRSLIGAYGQDDRICAYTALRALLSANSEKSIGVIFFDKEEIGSDGNTGAKARFYLKALRQILKMQGAKDSEFVLDEVLENTSVISGDVCAAVNPPYKDVHDLHNAPKLGYGVALVKYTGARGKYSTNDAHAEFVARVRKVLNEQGVIWQVATLGKVDQGGGGTIAKFFAERGSDVIDMGPALLGMHSPFEISSKADLFETYVAYRSLMEKL</sequence>
<evidence type="ECO:0000256" key="10">
    <source>
        <dbReference type="HAMAP-Rule" id="MF_00466"/>
    </source>
</evidence>
<dbReference type="EC" id="3.4.11.-" evidence="10"/>
<dbReference type="HAMAP" id="MF_00466">
    <property type="entry name" value="Aminopeptidase_M18_1"/>
    <property type="match status" value="1"/>
</dbReference>
<dbReference type="PANTHER" id="PTHR28570">
    <property type="entry name" value="ASPARTYL AMINOPEPTIDASE"/>
    <property type="match status" value="1"/>
</dbReference>
<evidence type="ECO:0000256" key="9">
    <source>
        <dbReference type="ARBA" id="ARBA00067834"/>
    </source>
</evidence>
<feature type="binding site" evidence="10">
    <location>
        <position position="168"/>
    </location>
    <ligand>
        <name>Zn(2+)</name>
        <dbReference type="ChEBI" id="CHEBI:29105"/>
    </ligand>
</feature>
<evidence type="ECO:0000313" key="14">
    <source>
        <dbReference type="Proteomes" id="UP000058636"/>
    </source>
</evidence>
<evidence type="ECO:0000256" key="11">
    <source>
        <dbReference type="RuleBase" id="RU004386"/>
    </source>
</evidence>
<proteinExistence type="inferred from homology"/>
<keyword evidence="5 10" id="KW-0479">Metal-binding</keyword>
<feature type="binding site" evidence="10">
    <location>
        <position position="93"/>
    </location>
    <ligand>
        <name>Zn(2+)</name>
        <dbReference type="ChEBI" id="CHEBI:29105"/>
    </ligand>
</feature>
<dbReference type="InterPro" id="IPR022983">
    <property type="entry name" value="M18_aminopeptidase_1"/>
</dbReference>
<dbReference type="PATRIC" id="fig|93930.3.peg.932"/>
<protein>
    <recommendedName>
        <fullName evidence="9 10">Probable M18 family aminopeptidase 1</fullName>
        <ecNumber evidence="10">3.4.11.-</ecNumber>
    </recommendedName>
</protein>
<keyword evidence="3 10" id="KW-0031">Aminopeptidase</keyword>
<organism evidence="13 14">
    <name type="scientific">Thermotoga petrophila</name>
    <dbReference type="NCBI Taxonomy" id="93929"/>
    <lineage>
        <taxon>Bacteria</taxon>
        <taxon>Thermotogati</taxon>
        <taxon>Thermotogota</taxon>
        <taxon>Thermotogae</taxon>
        <taxon>Thermotogales</taxon>
        <taxon>Thermotogaceae</taxon>
        <taxon>Thermotoga</taxon>
    </lineage>
</organism>
<dbReference type="FunFam" id="2.30.250.10:FF:000006">
    <property type="entry name" value="Probable M18 family aminopeptidase 1"/>
    <property type="match status" value="1"/>
</dbReference>
<keyword evidence="4 10" id="KW-0645">Protease</keyword>
<evidence type="ECO:0000256" key="1">
    <source>
        <dbReference type="ARBA" id="ARBA00001947"/>
    </source>
</evidence>
<dbReference type="GO" id="GO:0008270">
    <property type="term" value="F:zinc ion binding"/>
    <property type="evidence" value="ECO:0007669"/>
    <property type="project" value="UniProtKB-UniRule"/>
</dbReference>
<dbReference type="AlphaFoldDB" id="A0A124FFP9"/>
<evidence type="ECO:0000256" key="3">
    <source>
        <dbReference type="ARBA" id="ARBA00022438"/>
    </source>
</evidence>
<dbReference type="InterPro" id="IPR001948">
    <property type="entry name" value="Peptidase_M18"/>
</dbReference>
<feature type="binding site" evidence="10">
    <location>
        <position position="426"/>
    </location>
    <ligand>
        <name>Zn(2+)</name>
        <dbReference type="ChEBI" id="CHEBI:29105"/>
    </ligand>
</feature>
<dbReference type="GO" id="GO:0006508">
    <property type="term" value="P:proteolysis"/>
    <property type="evidence" value="ECO:0007669"/>
    <property type="project" value="UniProtKB-UniRule"/>
</dbReference>
<dbReference type="CDD" id="cd05659">
    <property type="entry name" value="M18_API"/>
    <property type="match status" value="1"/>
</dbReference>
<keyword evidence="6 10" id="KW-0378">Hydrolase</keyword>
<gene>
    <name evidence="10" type="primary">apeA</name>
    <name evidence="13" type="ORF">XD57_1737</name>
</gene>
<evidence type="ECO:0000256" key="2">
    <source>
        <dbReference type="ARBA" id="ARBA00008290"/>
    </source>
</evidence>
<dbReference type="PANTHER" id="PTHR28570:SF2">
    <property type="entry name" value="M18 FAMILY AMINOPEPTIDASE 1-RELATED"/>
    <property type="match status" value="1"/>
</dbReference>
<dbReference type="NCBIfam" id="NF002600">
    <property type="entry name" value="PRK02256.1"/>
    <property type="match status" value="1"/>
</dbReference>
<comment type="similarity">
    <text evidence="2 10 11">Belongs to the peptidase M18 family.</text>
</comment>
<dbReference type="Gene3D" id="3.40.630.10">
    <property type="entry name" value="Zn peptidases"/>
    <property type="match status" value="1"/>
</dbReference>
<evidence type="ECO:0000256" key="7">
    <source>
        <dbReference type="ARBA" id="ARBA00022833"/>
    </source>
</evidence>
<dbReference type="EMBL" id="LGFG01000242">
    <property type="protein sequence ID" value="KUK22164.1"/>
    <property type="molecule type" value="Genomic_DNA"/>
</dbReference>
<evidence type="ECO:0000256" key="5">
    <source>
        <dbReference type="ARBA" id="ARBA00022723"/>
    </source>
</evidence>
<dbReference type="GO" id="GO:0004177">
    <property type="term" value="F:aminopeptidase activity"/>
    <property type="evidence" value="ECO:0007669"/>
    <property type="project" value="UniProtKB-UniRule"/>
</dbReference>
<evidence type="ECO:0000256" key="6">
    <source>
        <dbReference type="ARBA" id="ARBA00022801"/>
    </source>
</evidence>
<evidence type="ECO:0000313" key="13">
    <source>
        <dbReference type="EMBL" id="KUK22164.1"/>
    </source>
</evidence>
<comment type="caution">
    <text evidence="13">The sequence shown here is derived from an EMBL/GenBank/DDBJ whole genome shotgun (WGS) entry which is preliminary data.</text>
</comment>
<dbReference type="PRINTS" id="PR00932">
    <property type="entry name" value="AMINO1PTASE"/>
</dbReference>
<dbReference type="Gene3D" id="2.30.250.10">
    <property type="entry name" value="Aminopeptidase i, Domain 2"/>
    <property type="match status" value="1"/>
</dbReference>
<evidence type="ECO:0000256" key="12">
    <source>
        <dbReference type="RuleBase" id="RU004387"/>
    </source>
</evidence>
<dbReference type="SUPFAM" id="SSF53187">
    <property type="entry name" value="Zn-dependent exopeptidases"/>
    <property type="match status" value="1"/>
</dbReference>
<dbReference type="Pfam" id="PF02127">
    <property type="entry name" value="Peptidase_M18"/>
    <property type="match status" value="1"/>
</dbReference>
<dbReference type="GO" id="GO:0005737">
    <property type="term" value="C:cytoplasm"/>
    <property type="evidence" value="ECO:0007669"/>
    <property type="project" value="UniProtKB-ARBA"/>
</dbReference>